<dbReference type="InterPro" id="IPR036291">
    <property type="entry name" value="NAD(P)-bd_dom_sf"/>
</dbReference>
<dbReference type="PANTHER" id="PTHR43377">
    <property type="entry name" value="BILIVERDIN REDUCTASE A"/>
    <property type="match status" value="1"/>
</dbReference>
<dbReference type="PANTHER" id="PTHR43377:SF1">
    <property type="entry name" value="BILIVERDIN REDUCTASE A"/>
    <property type="match status" value="1"/>
</dbReference>
<evidence type="ECO:0000313" key="2">
    <source>
        <dbReference type="EMBL" id="SVB65972.1"/>
    </source>
</evidence>
<name>A0A382FTN9_9ZZZZ</name>
<dbReference type="Pfam" id="PF01408">
    <property type="entry name" value="GFO_IDH_MocA"/>
    <property type="match status" value="1"/>
</dbReference>
<dbReference type="GO" id="GO:0000166">
    <property type="term" value="F:nucleotide binding"/>
    <property type="evidence" value="ECO:0007669"/>
    <property type="project" value="InterPro"/>
</dbReference>
<reference evidence="2" key="1">
    <citation type="submission" date="2018-05" db="EMBL/GenBank/DDBJ databases">
        <authorList>
            <person name="Lanie J.A."/>
            <person name="Ng W.-L."/>
            <person name="Kazmierczak K.M."/>
            <person name="Andrzejewski T.M."/>
            <person name="Davidsen T.M."/>
            <person name="Wayne K.J."/>
            <person name="Tettelin H."/>
            <person name="Glass J.I."/>
            <person name="Rusch D."/>
            <person name="Podicherti R."/>
            <person name="Tsui H.-C.T."/>
            <person name="Winkler M.E."/>
        </authorList>
    </citation>
    <scope>NUCLEOTIDE SEQUENCE</scope>
</reference>
<sequence>MQIKKNNIIVCGLGNHARKNIIPAILKSKALNLYGLCTRNNKVLAATVEEYQCLAFSDFNEILNDKNIDIIYLSTPPGVHYEQGIKALNAAKHLWIEKPLTIDIRETKQLIKLASESNLSLCEGIMYIYHPHFYELKQ</sequence>
<dbReference type="EMBL" id="UINC01051609">
    <property type="protein sequence ID" value="SVB65972.1"/>
    <property type="molecule type" value="Genomic_DNA"/>
</dbReference>
<proteinExistence type="predicted"/>
<accession>A0A382FTN9</accession>
<organism evidence="2">
    <name type="scientific">marine metagenome</name>
    <dbReference type="NCBI Taxonomy" id="408172"/>
    <lineage>
        <taxon>unclassified sequences</taxon>
        <taxon>metagenomes</taxon>
        <taxon>ecological metagenomes</taxon>
    </lineage>
</organism>
<gene>
    <name evidence="2" type="ORF">METZ01_LOCUS218826</name>
</gene>
<evidence type="ECO:0000259" key="1">
    <source>
        <dbReference type="Pfam" id="PF01408"/>
    </source>
</evidence>
<dbReference type="Gene3D" id="3.40.50.720">
    <property type="entry name" value="NAD(P)-binding Rossmann-like Domain"/>
    <property type="match status" value="1"/>
</dbReference>
<feature type="non-terminal residue" evidence="2">
    <location>
        <position position="138"/>
    </location>
</feature>
<dbReference type="AlphaFoldDB" id="A0A382FTN9"/>
<protein>
    <recommendedName>
        <fullName evidence="1">Gfo/Idh/MocA-like oxidoreductase N-terminal domain-containing protein</fullName>
    </recommendedName>
</protein>
<dbReference type="InterPro" id="IPR000683">
    <property type="entry name" value="Gfo/Idh/MocA-like_OxRdtase_N"/>
</dbReference>
<feature type="domain" description="Gfo/Idh/MocA-like oxidoreductase N-terminal" evidence="1">
    <location>
        <begin position="7"/>
        <end position="120"/>
    </location>
</feature>
<dbReference type="SUPFAM" id="SSF51735">
    <property type="entry name" value="NAD(P)-binding Rossmann-fold domains"/>
    <property type="match status" value="1"/>
</dbReference>
<dbReference type="InterPro" id="IPR051450">
    <property type="entry name" value="Gfo/Idh/MocA_Oxidoreductases"/>
</dbReference>